<proteinExistence type="predicted"/>
<accession>A0A1I8JRF0</accession>
<keyword evidence="2" id="KW-0472">Membrane</keyword>
<keyword evidence="2" id="KW-1133">Transmembrane helix</keyword>
<sequence length="523" mass="56109">SALRHGLLTGRCKNGQHWHPSEAALAKRPPALPRRQRRAGLRHSARADRPAGPHRFRPARLGCWPPGPPLRCGRPARWLTSAREEFASRCDRAPLPEHHRQARPAACLPGYLPDGKDGRTLQGCGAPKLLYSSPRLAAARVLPHPRRSGGRRLRLGPPGSARAEILMRDAGLDRPAGPAHRLTTLDPRGLLFYLRRRRVLNVDQRPRYTGLGWPGSPAQGAWLRTRPGAFCTSACGAAPGPACTPLRMDGSRAAPAADWRRRGAPRTPGGWTASRAGCTGWTWSWRGVFSASSTARTGGPSGTWAARYDGIRWAWRSSRGPPALERPARRRRLLHRQIRGQPLKLVLPPEHSGSVLSAVVYHSVRQALGGQAGSRRCTCGGHICIQAGGSPVCLCDQLSVMKDGVCVPSGDAGRKPGRKQPEPVAAESTGAAQDGSDAAAGQQQSLVAAAVAVSGLLLCLAAGAALCCCMPEAHRRLNRSTEATGLPKINSICVLKLPSHQPSHLNLYCNPPPLQRSKLTAHE</sequence>
<feature type="region of interest" description="Disordered" evidence="1">
    <location>
        <begin position="410"/>
        <end position="437"/>
    </location>
</feature>
<evidence type="ECO:0000313" key="3">
    <source>
        <dbReference type="Proteomes" id="UP000095280"/>
    </source>
</evidence>
<feature type="compositionally biased region" description="Basic residues" evidence="1">
    <location>
        <begin position="34"/>
        <end position="44"/>
    </location>
</feature>
<name>A0A1I8JRF0_9PLAT</name>
<evidence type="ECO:0000256" key="2">
    <source>
        <dbReference type="SAM" id="Phobius"/>
    </source>
</evidence>
<dbReference type="WBParaSite" id="snap_masked-unitig_35457-processed-gene-0.0-mRNA-1">
    <property type="protein sequence ID" value="snap_masked-unitig_35457-processed-gene-0.0-mRNA-1"/>
    <property type="gene ID" value="snap_masked-unitig_35457-processed-gene-0.0"/>
</dbReference>
<dbReference type="AlphaFoldDB" id="A0A1I8JRF0"/>
<feature type="region of interest" description="Disordered" evidence="1">
    <location>
        <begin position="1"/>
        <end position="60"/>
    </location>
</feature>
<reference evidence="4" key="1">
    <citation type="submission" date="2016-11" db="UniProtKB">
        <authorList>
            <consortium name="WormBaseParasite"/>
        </authorList>
    </citation>
    <scope>IDENTIFICATION</scope>
</reference>
<evidence type="ECO:0000256" key="1">
    <source>
        <dbReference type="SAM" id="MobiDB-lite"/>
    </source>
</evidence>
<evidence type="ECO:0000313" key="4">
    <source>
        <dbReference type="WBParaSite" id="snap_masked-unitig_35457-processed-gene-0.0-mRNA-1"/>
    </source>
</evidence>
<keyword evidence="3" id="KW-1185">Reference proteome</keyword>
<organism evidence="3 4">
    <name type="scientific">Macrostomum lignano</name>
    <dbReference type="NCBI Taxonomy" id="282301"/>
    <lineage>
        <taxon>Eukaryota</taxon>
        <taxon>Metazoa</taxon>
        <taxon>Spiralia</taxon>
        <taxon>Lophotrochozoa</taxon>
        <taxon>Platyhelminthes</taxon>
        <taxon>Rhabditophora</taxon>
        <taxon>Macrostomorpha</taxon>
        <taxon>Macrostomida</taxon>
        <taxon>Macrostomidae</taxon>
        <taxon>Macrostomum</taxon>
    </lineage>
</organism>
<protein>
    <submittedName>
        <fullName evidence="4">EGF-like domain-containing protein</fullName>
    </submittedName>
</protein>
<feature type="transmembrane region" description="Helical" evidence="2">
    <location>
        <begin position="446"/>
        <end position="469"/>
    </location>
</feature>
<dbReference type="Proteomes" id="UP000095280">
    <property type="component" value="Unplaced"/>
</dbReference>
<keyword evidence="2" id="KW-0812">Transmembrane</keyword>